<protein>
    <submittedName>
        <fullName evidence="8">Serine/threonine-protein kinase</fullName>
    </submittedName>
</protein>
<evidence type="ECO:0000256" key="2">
    <source>
        <dbReference type="ARBA" id="ARBA00022741"/>
    </source>
</evidence>
<dbReference type="EMBL" id="CP116346">
    <property type="protein sequence ID" value="WIT13688.1"/>
    <property type="molecule type" value="Genomic_DNA"/>
</dbReference>
<dbReference type="InterPro" id="IPR011009">
    <property type="entry name" value="Kinase-like_dom_sf"/>
</dbReference>
<dbReference type="PROSITE" id="PS00109">
    <property type="entry name" value="PROTEIN_KINASE_TYR"/>
    <property type="match status" value="1"/>
</dbReference>
<dbReference type="PROSITE" id="PS50011">
    <property type="entry name" value="PROTEIN_KINASE_DOM"/>
    <property type="match status" value="1"/>
</dbReference>
<dbReference type="PANTHER" id="PTHR43289">
    <property type="entry name" value="MITOGEN-ACTIVATED PROTEIN KINASE KINASE KINASE 20-RELATED"/>
    <property type="match status" value="1"/>
</dbReference>
<feature type="domain" description="Protein kinase" evidence="7">
    <location>
        <begin position="34"/>
        <end position="308"/>
    </location>
</feature>
<evidence type="ECO:0000256" key="4">
    <source>
        <dbReference type="ARBA" id="ARBA00022840"/>
    </source>
</evidence>
<dbReference type="PROSITE" id="PS00107">
    <property type="entry name" value="PROTEIN_KINASE_ATP"/>
    <property type="match status" value="1"/>
</dbReference>
<sequence length="540" mass="58007">MDQPADDEPIDRVLLPPQLDESNALPAGTRFAELEIISTLGVGGFGIVYLAQDHALQRRVAIKEYMPAQLVRRASGSLVTVRAGVLRETFELGRRSFVNEARLLARFDHPALLKVYRFWEANGTAYMVMPYLQGQTLKQARLAMAQRPDEDWLRRVLLTLLDGLALLHAEAIVHRDISPDNILLPEGGGDPILLDFGAARQAIEDRSQHMTAILKPSFAPIEQYAEATGLRQGPWTDLYALGAVMHYLLLGHTPPPATARAMVDEYLPLSGAGLLGYSMPLLLCLDWMLRVHPQERPQSVAELRAALAGERAAPLPPQPTAPAVHQGLSARGTGYEPTQQLPAPPPSPPPDLLLEAEPAPVPPPAAPSPALPPAPLPEPRQAEPVPVPEPAPAGMARRLGLTLLLAGLAATAGWMWLPRGATPPPAAVPASAAGASAVPAVITEARDEAGVPVRTGTPLAASQARPRPPARANAASAVAPPPQAASRTESAAGPREACGSRSFLALAYCIDRECEKPVFQQHPECLRLRELRENRQRNRQ</sequence>
<dbReference type="InterPro" id="IPR017441">
    <property type="entry name" value="Protein_kinase_ATP_BS"/>
</dbReference>
<dbReference type="Pfam" id="PF00069">
    <property type="entry name" value="Pkinase"/>
    <property type="match status" value="1"/>
</dbReference>
<evidence type="ECO:0000256" key="1">
    <source>
        <dbReference type="ARBA" id="ARBA00022679"/>
    </source>
</evidence>
<feature type="compositionally biased region" description="Low complexity" evidence="6">
    <location>
        <begin position="460"/>
        <end position="478"/>
    </location>
</feature>
<reference evidence="8" key="1">
    <citation type="submission" date="2023-01" db="EMBL/GenBank/DDBJ databases">
        <title>Whole genome sequence of Paucibacter sp. S2-9 isolated from pond sediment.</title>
        <authorList>
            <person name="Jung J.Y."/>
        </authorList>
    </citation>
    <scope>NUCLEOTIDE SEQUENCE</scope>
    <source>
        <strain evidence="8">S2-9</strain>
    </source>
</reference>
<keyword evidence="4 5" id="KW-0067">ATP-binding</keyword>
<evidence type="ECO:0000313" key="9">
    <source>
        <dbReference type="Proteomes" id="UP001177769"/>
    </source>
</evidence>
<gene>
    <name evidence="8" type="ORF">PFX98_08730</name>
</gene>
<feature type="compositionally biased region" description="Pro residues" evidence="6">
    <location>
        <begin position="342"/>
        <end position="351"/>
    </location>
</feature>
<dbReference type="Gene3D" id="1.10.510.10">
    <property type="entry name" value="Transferase(Phosphotransferase) domain 1"/>
    <property type="match status" value="1"/>
</dbReference>
<feature type="region of interest" description="Disordered" evidence="6">
    <location>
        <begin position="312"/>
        <end position="385"/>
    </location>
</feature>
<dbReference type="KEGG" id="pais:PFX98_08730"/>
<dbReference type="GO" id="GO:0004674">
    <property type="term" value="F:protein serine/threonine kinase activity"/>
    <property type="evidence" value="ECO:0007669"/>
    <property type="project" value="TreeGrafter"/>
</dbReference>
<keyword evidence="2 5" id="KW-0547">Nucleotide-binding</keyword>
<dbReference type="RefSeq" id="WP_285234808.1">
    <property type="nucleotide sequence ID" value="NZ_CP116346.1"/>
</dbReference>
<evidence type="ECO:0000313" key="8">
    <source>
        <dbReference type="EMBL" id="WIT13688.1"/>
    </source>
</evidence>
<accession>A0AA95SMV0</accession>
<evidence type="ECO:0000256" key="5">
    <source>
        <dbReference type="PROSITE-ProRule" id="PRU10141"/>
    </source>
</evidence>
<evidence type="ECO:0000256" key="6">
    <source>
        <dbReference type="SAM" id="MobiDB-lite"/>
    </source>
</evidence>
<keyword evidence="9" id="KW-1185">Reference proteome</keyword>
<dbReference type="GO" id="GO:0005524">
    <property type="term" value="F:ATP binding"/>
    <property type="evidence" value="ECO:0007669"/>
    <property type="project" value="UniProtKB-UniRule"/>
</dbReference>
<proteinExistence type="predicted"/>
<name>A0AA95SMV0_9BURK</name>
<dbReference type="CDD" id="cd14014">
    <property type="entry name" value="STKc_PknB_like"/>
    <property type="match status" value="1"/>
</dbReference>
<feature type="region of interest" description="Disordered" evidence="6">
    <location>
        <begin position="458"/>
        <end position="494"/>
    </location>
</feature>
<evidence type="ECO:0000256" key="3">
    <source>
        <dbReference type="ARBA" id="ARBA00022777"/>
    </source>
</evidence>
<dbReference type="SUPFAM" id="SSF56112">
    <property type="entry name" value="Protein kinase-like (PK-like)"/>
    <property type="match status" value="1"/>
</dbReference>
<keyword evidence="1" id="KW-0808">Transferase</keyword>
<feature type="compositionally biased region" description="Pro residues" evidence="6">
    <location>
        <begin position="359"/>
        <end position="378"/>
    </location>
</feature>
<keyword evidence="3 8" id="KW-0418">Kinase</keyword>
<dbReference type="Proteomes" id="UP001177769">
    <property type="component" value="Chromosome"/>
</dbReference>
<organism evidence="8 9">
    <name type="scientific">Paucibacter sediminis</name>
    <dbReference type="NCBI Taxonomy" id="3019553"/>
    <lineage>
        <taxon>Bacteria</taxon>
        <taxon>Pseudomonadati</taxon>
        <taxon>Pseudomonadota</taxon>
        <taxon>Betaproteobacteria</taxon>
        <taxon>Burkholderiales</taxon>
        <taxon>Sphaerotilaceae</taxon>
        <taxon>Roseateles</taxon>
    </lineage>
</organism>
<feature type="binding site" evidence="5">
    <location>
        <position position="63"/>
    </location>
    <ligand>
        <name>ATP</name>
        <dbReference type="ChEBI" id="CHEBI:30616"/>
    </ligand>
</feature>
<dbReference type="InterPro" id="IPR008266">
    <property type="entry name" value="Tyr_kinase_AS"/>
</dbReference>
<evidence type="ECO:0000259" key="7">
    <source>
        <dbReference type="PROSITE" id="PS50011"/>
    </source>
</evidence>
<dbReference type="InterPro" id="IPR000719">
    <property type="entry name" value="Prot_kinase_dom"/>
</dbReference>
<dbReference type="PANTHER" id="PTHR43289:SF34">
    <property type="entry name" value="SERINE_THREONINE-PROTEIN KINASE YBDM-RELATED"/>
    <property type="match status" value="1"/>
</dbReference>
<dbReference type="AlphaFoldDB" id="A0AA95SMV0"/>